<keyword evidence="4" id="KW-0749">Sporulation</keyword>
<keyword evidence="3" id="KW-0132">Cell division</keyword>
<dbReference type="GO" id="GO:0030428">
    <property type="term" value="C:cell septum"/>
    <property type="evidence" value="ECO:0007669"/>
    <property type="project" value="UniProtKB-SubCell"/>
</dbReference>
<evidence type="ECO:0000256" key="1">
    <source>
        <dbReference type="ARBA" id="ARBA00004431"/>
    </source>
</evidence>
<dbReference type="KEGG" id="kcm:ABWK59_24415"/>
<dbReference type="GO" id="GO:0000917">
    <property type="term" value="P:division septum assembly"/>
    <property type="evidence" value="ECO:0007669"/>
    <property type="project" value="UniProtKB-KW"/>
</dbReference>
<comment type="similarity">
    <text evidence="2">Belongs to the SsgA family.</text>
</comment>
<keyword evidence="6" id="KW-0131">Cell cycle</keyword>
<dbReference type="EMBL" id="CP159872">
    <property type="protein sequence ID" value="XCM81819.1"/>
    <property type="molecule type" value="Genomic_DNA"/>
</dbReference>
<dbReference type="AlphaFoldDB" id="A0AAU8K3I0"/>
<name>A0AAU8K3I0_9ACTN</name>
<accession>A0AAU8K3I0</accession>
<gene>
    <name evidence="8" type="ORF">ABWK59_24415</name>
</gene>
<dbReference type="InterPro" id="IPR038658">
    <property type="entry name" value="SsgB_sf"/>
</dbReference>
<organism evidence="8">
    <name type="scientific">Kitasatospora camelliae</name>
    <dbReference type="NCBI Taxonomy" id="3156397"/>
    <lineage>
        <taxon>Bacteria</taxon>
        <taxon>Bacillati</taxon>
        <taxon>Actinomycetota</taxon>
        <taxon>Actinomycetes</taxon>
        <taxon>Kitasatosporales</taxon>
        <taxon>Streptomycetaceae</taxon>
        <taxon>Kitasatospora</taxon>
    </lineage>
</organism>
<dbReference type="RefSeq" id="WP_354642747.1">
    <property type="nucleotide sequence ID" value="NZ_CP159872.1"/>
</dbReference>
<feature type="region of interest" description="Disordered" evidence="7">
    <location>
        <begin position="1"/>
        <end position="27"/>
    </location>
</feature>
<evidence type="ECO:0000256" key="3">
    <source>
        <dbReference type="ARBA" id="ARBA00022618"/>
    </source>
</evidence>
<evidence type="ECO:0000256" key="7">
    <source>
        <dbReference type="SAM" id="MobiDB-lite"/>
    </source>
</evidence>
<comment type="subcellular location">
    <subcellularLocation>
        <location evidence="1">Cell septum</location>
    </subcellularLocation>
</comment>
<keyword evidence="5" id="KW-0717">Septation</keyword>
<evidence type="ECO:0000256" key="4">
    <source>
        <dbReference type="ARBA" id="ARBA00022969"/>
    </source>
</evidence>
<proteinExistence type="inferred from homology"/>
<dbReference type="Gene3D" id="2.30.31.20">
    <property type="entry name" value="Sporulation-specific cell division protein SsgB"/>
    <property type="match status" value="1"/>
</dbReference>
<dbReference type="Pfam" id="PF04686">
    <property type="entry name" value="SsgA"/>
    <property type="match status" value="1"/>
</dbReference>
<sequence length="164" mass="17764">MPLDPLPASDQSLAATPTGDDRGPATVPPVVEEVLDLRIALEQDLVGEVRTRFRYEADRPYEVRLTFHVGRLDEADWVFSRELLRDGLSALSGQGDIKLWPAYCPCHGSTLHIALESPHGSALLEASRPQVKAWLERTYACVPPEAEVLGGPTDAQLAALLAGG</sequence>
<evidence type="ECO:0000256" key="5">
    <source>
        <dbReference type="ARBA" id="ARBA00023210"/>
    </source>
</evidence>
<evidence type="ECO:0000256" key="2">
    <source>
        <dbReference type="ARBA" id="ARBA00009323"/>
    </source>
</evidence>
<evidence type="ECO:0000256" key="6">
    <source>
        <dbReference type="ARBA" id="ARBA00023306"/>
    </source>
</evidence>
<dbReference type="GO" id="GO:0030435">
    <property type="term" value="P:sporulation resulting in formation of a cellular spore"/>
    <property type="evidence" value="ECO:0007669"/>
    <property type="project" value="UniProtKB-KW"/>
</dbReference>
<reference evidence="8" key="1">
    <citation type="submission" date="2024-06" db="EMBL/GenBank/DDBJ databases">
        <title>The genome sequences of Kitasatospora sp. strain HUAS MG31.</title>
        <authorList>
            <person name="Mo P."/>
        </authorList>
    </citation>
    <scope>NUCLEOTIDE SEQUENCE</scope>
    <source>
        <strain evidence="8">HUAS MG31</strain>
    </source>
</reference>
<dbReference type="InterPro" id="IPR006776">
    <property type="entry name" value="SsgB"/>
</dbReference>
<evidence type="ECO:0000313" key="8">
    <source>
        <dbReference type="EMBL" id="XCM81819.1"/>
    </source>
</evidence>
<protein>
    <submittedName>
        <fullName evidence="8">SsgA family sporulation/cell division regulator</fullName>
    </submittedName>
</protein>